<proteinExistence type="predicted"/>
<name>A0A2J6S5M7_HYAVF</name>
<organism evidence="8 9">
    <name type="scientific">Hyaloscypha variabilis (strain UAMH 11265 / GT02V1 / F)</name>
    <name type="common">Meliniomyces variabilis</name>
    <dbReference type="NCBI Taxonomy" id="1149755"/>
    <lineage>
        <taxon>Eukaryota</taxon>
        <taxon>Fungi</taxon>
        <taxon>Dikarya</taxon>
        <taxon>Ascomycota</taxon>
        <taxon>Pezizomycotina</taxon>
        <taxon>Leotiomycetes</taxon>
        <taxon>Helotiales</taxon>
        <taxon>Hyaloscyphaceae</taxon>
        <taxon>Hyaloscypha</taxon>
        <taxon>Hyaloscypha variabilis</taxon>
    </lineage>
</organism>
<dbReference type="OrthoDB" id="413079at2759"/>
<evidence type="ECO:0000256" key="1">
    <source>
        <dbReference type="ARBA" id="ARBA00004141"/>
    </source>
</evidence>
<dbReference type="InterPro" id="IPR036259">
    <property type="entry name" value="MFS_trans_sf"/>
</dbReference>
<sequence>MSIASRSSGHEDRVETASETRRGSSDEDRVHQRHGLISEQVQTIWNPYKNRFRVMAACMTTLGNGMNDSAPGALIASLESHYHIAYGTVSIIFICNALGFLAAALFISALSSRIGRAKSLMISEGLLILGYTIIITTPPFPVVCASFFILGIGMAMNLAICQVFCGNLANNTAIVGIYQGAYGIGGIAGPLIATALVSRGNIWSRFYAVELGLAAINFFVVPWAFWKYELETEHEQILPHPASEQNVSTERKRISFKTLLSDRTTVLGALFIFAYQGSEVAISGWVISFLVQFRHGDLSKVGYVTSGFWAGITLGRFTLSFLAHHVGERLFVFVVTVGALILELLIWFVPSIPGDSVAVAFSGFLLGPCYPCAVHIFQRLIPRKMQISSLSFIGSVGSSGGALAPFMTGMLAQHVGTFVLHPICIGVFVCMGFSWFFLPKIEKRSE</sequence>
<protein>
    <submittedName>
        <fullName evidence="8">MFS general substrate transporter</fullName>
    </submittedName>
</protein>
<dbReference type="FunFam" id="1.20.1250.20:FF:000286">
    <property type="entry name" value="MFS efflux transporter"/>
    <property type="match status" value="1"/>
</dbReference>
<accession>A0A2J6S5M7</accession>
<dbReference type="PANTHER" id="PTHR23514:SF6">
    <property type="entry name" value="MAJOR FACILITATOR SUPERFAMILY (MFS) PROFILE DOMAIN-CONTAINING PROTEIN"/>
    <property type="match status" value="1"/>
</dbReference>
<gene>
    <name evidence="8" type="ORF">L207DRAFT_540738</name>
</gene>
<keyword evidence="2 6" id="KW-0812">Transmembrane</keyword>
<feature type="transmembrane region" description="Helical" evidence="6">
    <location>
        <begin position="266"/>
        <end position="291"/>
    </location>
</feature>
<feature type="transmembrane region" description="Helical" evidence="6">
    <location>
        <begin position="418"/>
        <end position="438"/>
    </location>
</feature>
<keyword evidence="9" id="KW-1185">Reference proteome</keyword>
<dbReference type="PANTHER" id="PTHR23514">
    <property type="entry name" value="BYPASS OF STOP CODON PROTEIN 6"/>
    <property type="match status" value="1"/>
</dbReference>
<evidence type="ECO:0000256" key="4">
    <source>
        <dbReference type="ARBA" id="ARBA00023136"/>
    </source>
</evidence>
<feature type="domain" description="Major facilitator superfamily (MFS) profile" evidence="7">
    <location>
        <begin position="53"/>
        <end position="442"/>
    </location>
</feature>
<keyword evidence="3 6" id="KW-1133">Transmembrane helix</keyword>
<evidence type="ECO:0000313" key="9">
    <source>
        <dbReference type="Proteomes" id="UP000235786"/>
    </source>
</evidence>
<dbReference type="InterPro" id="IPR051788">
    <property type="entry name" value="MFS_Transporter"/>
</dbReference>
<evidence type="ECO:0000256" key="2">
    <source>
        <dbReference type="ARBA" id="ARBA00022692"/>
    </source>
</evidence>
<reference evidence="8 9" key="1">
    <citation type="submission" date="2016-04" db="EMBL/GenBank/DDBJ databases">
        <title>A degradative enzymes factory behind the ericoid mycorrhizal symbiosis.</title>
        <authorList>
            <consortium name="DOE Joint Genome Institute"/>
            <person name="Martino E."/>
            <person name="Morin E."/>
            <person name="Grelet G."/>
            <person name="Kuo A."/>
            <person name="Kohler A."/>
            <person name="Daghino S."/>
            <person name="Barry K."/>
            <person name="Choi C."/>
            <person name="Cichocki N."/>
            <person name="Clum A."/>
            <person name="Copeland A."/>
            <person name="Hainaut M."/>
            <person name="Haridas S."/>
            <person name="Labutti K."/>
            <person name="Lindquist E."/>
            <person name="Lipzen A."/>
            <person name="Khouja H.-R."/>
            <person name="Murat C."/>
            <person name="Ohm R."/>
            <person name="Olson A."/>
            <person name="Spatafora J."/>
            <person name="Veneault-Fourrey C."/>
            <person name="Henrissat B."/>
            <person name="Grigoriev I."/>
            <person name="Martin F."/>
            <person name="Perotto S."/>
        </authorList>
    </citation>
    <scope>NUCLEOTIDE SEQUENCE [LARGE SCALE GENOMIC DNA]</scope>
    <source>
        <strain evidence="8 9">F</strain>
    </source>
</reference>
<feature type="transmembrane region" description="Helical" evidence="6">
    <location>
        <begin position="206"/>
        <end position="226"/>
    </location>
</feature>
<comment type="subcellular location">
    <subcellularLocation>
        <location evidence="1">Membrane</location>
        <topology evidence="1">Multi-pass membrane protein</topology>
    </subcellularLocation>
</comment>
<dbReference type="InterPro" id="IPR020846">
    <property type="entry name" value="MFS_dom"/>
</dbReference>
<evidence type="ECO:0000256" key="3">
    <source>
        <dbReference type="ARBA" id="ARBA00022989"/>
    </source>
</evidence>
<feature type="transmembrane region" description="Helical" evidence="6">
    <location>
        <begin position="119"/>
        <end position="140"/>
    </location>
</feature>
<feature type="transmembrane region" description="Helical" evidence="6">
    <location>
        <begin position="181"/>
        <end position="200"/>
    </location>
</feature>
<dbReference type="PROSITE" id="PS50850">
    <property type="entry name" value="MFS"/>
    <property type="match status" value="1"/>
</dbReference>
<feature type="transmembrane region" description="Helical" evidence="6">
    <location>
        <begin position="146"/>
        <end position="169"/>
    </location>
</feature>
<keyword evidence="4 6" id="KW-0472">Membrane</keyword>
<feature type="transmembrane region" description="Helical" evidence="6">
    <location>
        <begin position="303"/>
        <end position="323"/>
    </location>
</feature>
<feature type="transmembrane region" description="Helical" evidence="6">
    <location>
        <begin position="84"/>
        <end position="107"/>
    </location>
</feature>
<dbReference type="Gene3D" id="1.20.1250.20">
    <property type="entry name" value="MFS general substrate transporter like domains"/>
    <property type="match status" value="2"/>
</dbReference>
<dbReference type="Pfam" id="PF07690">
    <property type="entry name" value="MFS_1"/>
    <property type="match status" value="1"/>
</dbReference>
<feature type="transmembrane region" description="Helical" evidence="6">
    <location>
        <begin position="330"/>
        <end position="350"/>
    </location>
</feature>
<feature type="transmembrane region" description="Helical" evidence="6">
    <location>
        <begin position="389"/>
        <end position="412"/>
    </location>
</feature>
<dbReference type="Proteomes" id="UP000235786">
    <property type="component" value="Unassembled WGS sequence"/>
</dbReference>
<dbReference type="AlphaFoldDB" id="A0A2J6S5M7"/>
<feature type="transmembrane region" description="Helical" evidence="6">
    <location>
        <begin position="356"/>
        <end position="377"/>
    </location>
</feature>
<dbReference type="FunFam" id="1.20.1250.20:FF:000308">
    <property type="entry name" value="MFS efflux transporter"/>
    <property type="match status" value="1"/>
</dbReference>
<dbReference type="GO" id="GO:0016020">
    <property type="term" value="C:membrane"/>
    <property type="evidence" value="ECO:0007669"/>
    <property type="project" value="UniProtKB-SubCell"/>
</dbReference>
<dbReference type="GO" id="GO:0022857">
    <property type="term" value="F:transmembrane transporter activity"/>
    <property type="evidence" value="ECO:0007669"/>
    <property type="project" value="InterPro"/>
</dbReference>
<evidence type="ECO:0000259" key="7">
    <source>
        <dbReference type="PROSITE" id="PS50850"/>
    </source>
</evidence>
<dbReference type="EMBL" id="KZ613939">
    <property type="protein sequence ID" value="PMD46062.1"/>
    <property type="molecule type" value="Genomic_DNA"/>
</dbReference>
<feature type="region of interest" description="Disordered" evidence="5">
    <location>
        <begin position="1"/>
        <end position="32"/>
    </location>
</feature>
<evidence type="ECO:0000256" key="6">
    <source>
        <dbReference type="SAM" id="Phobius"/>
    </source>
</evidence>
<evidence type="ECO:0000313" key="8">
    <source>
        <dbReference type="EMBL" id="PMD46062.1"/>
    </source>
</evidence>
<feature type="compositionally biased region" description="Basic and acidic residues" evidence="5">
    <location>
        <begin position="8"/>
        <end position="30"/>
    </location>
</feature>
<evidence type="ECO:0000256" key="5">
    <source>
        <dbReference type="SAM" id="MobiDB-lite"/>
    </source>
</evidence>
<dbReference type="SUPFAM" id="SSF103473">
    <property type="entry name" value="MFS general substrate transporter"/>
    <property type="match status" value="1"/>
</dbReference>
<dbReference type="InterPro" id="IPR011701">
    <property type="entry name" value="MFS"/>
</dbReference>